<dbReference type="FunFam" id="3.40.50.1000:FF:000069">
    <property type="entry name" value="HAD-superfamily subfamily IIA hydrolase"/>
    <property type="match status" value="1"/>
</dbReference>
<dbReference type="GO" id="GO:0046474">
    <property type="term" value="P:glycerophospholipid biosynthetic process"/>
    <property type="evidence" value="ECO:0007669"/>
    <property type="project" value="TreeGrafter"/>
</dbReference>
<feature type="region of interest" description="Disordered" evidence="1">
    <location>
        <begin position="57"/>
        <end position="78"/>
    </location>
</feature>
<dbReference type="InterPro" id="IPR023214">
    <property type="entry name" value="HAD_sf"/>
</dbReference>
<dbReference type="EMBL" id="KV878210">
    <property type="protein sequence ID" value="OJJ39366.1"/>
    <property type="molecule type" value="Genomic_DNA"/>
</dbReference>
<proteinExistence type="predicted"/>
<dbReference type="NCBIfam" id="TIGR01460">
    <property type="entry name" value="HAD-SF-IIA"/>
    <property type="match status" value="1"/>
</dbReference>
<dbReference type="InterPro" id="IPR006357">
    <property type="entry name" value="HAD-SF_hydro_IIA"/>
</dbReference>
<dbReference type="InterPro" id="IPR036412">
    <property type="entry name" value="HAD-like_sf"/>
</dbReference>
<dbReference type="InterPro" id="IPR006353">
    <property type="entry name" value="HAD-SF_hydro_IIA_CECR5"/>
</dbReference>
<dbReference type="Gene3D" id="3.40.50.1000">
    <property type="entry name" value="HAD superfamily/HAD-like"/>
    <property type="match status" value="2"/>
</dbReference>
<accession>A0A1L9RWR4</accession>
<name>A0A1L9RWR4_ASPWE</name>
<dbReference type="InterPro" id="IPR050324">
    <property type="entry name" value="CDP-alcohol_PTase-I"/>
</dbReference>
<evidence type="ECO:0000313" key="3">
    <source>
        <dbReference type="Proteomes" id="UP000184383"/>
    </source>
</evidence>
<sequence>MATTDPFGARPARRLDSLDASRADLYGGPSVLLPPKHLMASSDNNTAMEIENARHHLDEEVSSEDGSPQFASSPVSRPAVSTTDEFALAFDIDGVLIRGGKPIPEAVDALKYINGENPYGIKVPYIFVTNGGGKTEEERCIDLSKQLDLDVSTGQFICGHTPMREMAEKYNTVLVVGGEGEKCRVVAEGYGFKDVVTPGDIIKTRHDTTPFRKLTDEEFENSRVRDFSHSNIEAIFVFADSRDWAGDQQIILDCLMSKNGWLGTRSETMDEGPPVFFSHNDVVWSTSHEHSRIGMGALRASLEAVYKAISGKDLSTIAFGKPQLGTYHFATRLLQQWRKDNHGINKPPRTVYFVGDTPDSDIRGTNEFDKISEANWYSLLVKTGVYQDGTIPRFPPKKTCNNVLDAVKFAVEREISNKDEPVDVGLDSVALRN</sequence>
<dbReference type="Proteomes" id="UP000184383">
    <property type="component" value="Unassembled WGS sequence"/>
</dbReference>
<evidence type="ECO:0000256" key="1">
    <source>
        <dbReference type="SAM" id="MobiDB-lite"/>
    </source>
</evidence>
<keyword evidence="3" id="KW-1185">Reference proteome</keyword>
<feature type="compositionally biased region" description="Polar residues" evidence="1">
    <location>
        <begin position="64"/>
        <end position="78"/>
    </location>
</feature>
<evidence type="ECO:0000313" key="2">
    <source>
        <dbReference type="EMBL" id="OJJ39366.1"/>
    </source>
</evidence>
<protein>
    <recommendedName>
        <fullName evidence="4">TIGR01456 family HAD hydrolase</fullName>
    </recommendedName>
</protein>
<dbReference type="PANTHER" id="PTHR14269">
    <property type="entry name" value="CDP-DIACYLGLYCEROL--GLYCEROL-3-PHOSPHATE 3-PHOSPHATIDYLTRANSFERASE-RELATED"/>
    <property type="match status" value="1"/>
</dbReference>
<dbReference type="Pfam" id="PF13242">
    <property type="entry name" value="Hydrolase_like"/>
    <property type="match status" value="1"/>
</dbReference>
<dbReference type="VEuPathDB" id="FungiDB:ASPWEDRAFT_169218"/>
<dbReference type="GO" id="GO:0005739">
    <property type="term" value="C:mitochondrion"/>
    <property type="evidence" value="ECO:0007669"/>
    <property type="project" value="TreeGrafter"/>
</dbReference>
<evidence type="ECO:0008006" key="4">
    <source>
        <dbReference type="Google" id="ProtNLM"/>
    </source>
</evidence>
<dbReference type="OrthoDB" id="10251048at2759"/>
<dbReference type="RefSeq" id="XP_040693042.1">
    <property type="nucleotide sequence ID" value="XM_040830412.1"/>
</dbReference>
<dbReference type="NCBIfam" id="TIGR01456">
    <property type="entry name" value="CECR5"/>
    <property type="match status" value="1"/>
</dbReference>
<dbReference type="AlphaFoldDB" id="A0A1L9RWR4"/>
<organism evidence="2 3">
    <name type="scientific">Aspergillus wentii DTO 134E9</name>
    <dbReference type="NCBI Taxonomy" id="1073089"/>
    <lineage>
        <taxon>Eukaryota</taxon>
        <taxon>Fungi</taxon>
        <taxon>Dikarya</taxon>
        <taxon>Ascomycota</taxon>
        <taxon>Pezizomycotina</taxon>
        <taxon>Eurotiomycetes</taxon>
        <taxon>Eurotiomycetidae</taxon>
        <taxon>Eurotiales</taxon>
        <taxon>Aspergillaceae</taxon>
        <taxon>Aspergillus</taxon>
        <taxon>Aspergillus subgen. Cremei</taxon>
    </lineage>
</organism>
<gene>
    <name evidence="2" type="ORF">ASPWEDRAFT_169218</name>
</gene>
<dbReference type="GeneID" id="63746260"/>
<dbReference type="STRING" id="1073089.A0A1L9RWR4"/>
<dbReference type="Pfam" id="PF13344">
    <property type="entry name" value="Hydrolase_6"/>
    <property type="match status" value="1"/>
</dbReference>
<dbReference type="SUPFAM" id="SSF56784">
    <property type="entry name" value="HAD-like"/>
    <property type="match status" value="1"/>
</dbReference>
<reference evidence="3" key="1">
    <citation type="journal article" date="2017" name="Genome Biol.">
        <title>Comparative genomics reveals high biological diversity and specific adaptations in the industrially and medically important fungal genus Aspergillus.</title>
        <authorList>
            <person name="de Vries R.P."/>
            <person name="Riley R."/>
            <person name="Wiebenga A."/>
            <person name="Aguilar-Osorio G."/>
            <person name="Amillis S."/>
            <person name="Uchima C.A."/>
            <person name="Anderluh G."/>
            <person name="Asadollahi M."/>
            <person name="Askin M."/>
            <person name="Barry K."/>
            <person name="Battaglia E."/>
            <person name="Bayram O."/>
            <person name="Benocci T."/>
            <person name="Braus-Stromeyer S.A."/>
            <person name="Caldana C."/>
            <person name="Canovas D."/>
            <person name="Cerqueira G.C."/>
            <person name="Chen F."/>
            <person name="Chen W."/>
            <person name="Choi C."/>
            <person name="Clum A."/>
            <person name="Dos Santos R.A."/>
            <person name="Damasio A.R."/>
            <person name="Diallinas G."/>
            <person name="Emri T."/>
            <person name="Fekete E."/>
            <person name="Flipphi M."/>
            <person name="Freyberg S."/>
            <person name="Gallo A."/>
            <person name="Gournas C."/>
            <person name="Habgood R."/>
            <person name="Hainaut M."/>
            <person name="Harispe M.L."/>
            <person name="Henrissat B."/>
            <person name="Hilden K.S."/>
            <person name="Hope R."/>
            <person name="Hossain A."/>
            <person name="Karabika E."/>
            <person name="Karaffa L."/>
            <person name="Karanyi Z."/>
            <person name="Krasevec N."/>
            <person name="Kuo A."/>
            <person name="Kusch H."/>
            <person name="LaButti K."/>
            <person name="Lagendijk E.L."/>
            <person name="Lapidus A."/>
            <person name="Levasseur A."/>
            <person name="Lindquist E."/>
            <person name="Lipzen A."/>
            <person name="Logrieco A.F."/>
            <person name="MacCabe A."/>
            <person name="Maekelae M.R."/>
            <person name="Malavazi I."/>
            <person name="Melin P."/>
            <person name="Meyer V."/>
            <person name="Mielnichuk N."/>
            <person name="Miskei M."/>
            <person name="Molnar A.P."/>
            <person name="Mule G."/>
            <person name="Ngan C.Y."/>
            <person name="Orejas M."/>
            <person name="Orosz E."/>
            <person name="Ouedraogo J.P."/>
            <person name="Overkamp K.M."/>
            <person name="Park H.-S."/>
            <person name="Perrone G."/>
            <person name="Piumi F."/>
            <person name="Punt P.J."/>
            <person name="Ram A.F."/>
            <person name="Ramon A."/>
            <person name="Rauscher S."/>
            <person name="Record E."/>
            <person name="Riano-Pachon D.M."/>
            <person name="Robert V."/>
            <person name="Roehrig J."/>
            <person name="Ruller R."/>
            <person name="Salamov A."/>
            <person name="Salih N.S."/>
            <person name="Samson R.A."/>
            <person name="Sandor E."/>
            <person name="Sanguinetti M."/>
            <person name="Schuetze T."/>
            <person name="Sepcic K."/>
            <person name="Shelest E."/>
            <person name="Sherlock G."/>
            <person name="Sophianopoulou V."/>
            <person name="Squina F.M."/>
            <person name="Sun H."/>
            <person name="Susca A."/>
            <person name="Todd R.B."/>
            <person name="Tsang A."/>
            <person name="Unkles S.E."/>
            <person name="van de Wiele N."/>
            <person name="van Rossen-Uffink D."/>
            <person name="Oliveira J.V."/>
            <person name="Vesth T.C."/>
            <person name="Visser J."/>
            <person name="Yu J.-H."/>
            <person name="Zhou M."/>
            <person name="Andersen M.R."/>
            <person name="Archer D.B."/>
            <person name="Baker S.E."/>
            <person name="Benoit I."/>
            <person name="Brakhage A.A."/>
            <person name="Braus G.H."/>
            <person name="Fischer R."/>
            <person name="Frisvad J.C."/>
            <person name="Goldman G.H."/>
            <person name="Houbraken J."/>
            <person name="Oakley B."/>
            <person name="Pocsi I."/>
            <person name="Scazzocchio C."/>
            <person name="Seiboth B."/>
            <person name="vanKuyk P.A."/>
            <person name="Wortman J."/>
            <person name="Dyer P.S."/>
            <person name="Grigoriev I.V."/>
        </authorList>
    </citation>
    <scope>NUCLEOTIDE SEQUENCE [LARGE SCALE GENOMIC DNA]</scope>
    <source>
        <strain evidence="3">DTO 134E9</strain>
    </source>
</reference>
<dbReference type="PANTHER" id="PTHR14269:SF4">
    <property type="entry name" value="CAT EYE SYNDROME CRITICAL REGION PROTEIN 5"/>
    <property type="match status" value="1"/>
</dbReference>